<protein>
    <submittedName>
        <fullName evidence="1">Uncharacterized protein</fullName>
    </submittedName>
</protein>
<proteinExistence type="predicted"/>
<comment type="caution">
    <text evidence="1">The sequence shown here is derived from an EMBL/GenBank/DDBJ whole genome shotgun (WGS) entry which is preliminary data.</text>
</comment>
<dbReference type="AlphaFoldDB" id="A0A645G6D8"/>
<accession>A0A645G6D8</accession>
<reference evidence="1" key="1">
    <citation type="submission" date="2019-08" db="EMBL/GenBank/DDBJ databases">
        <authorList>
            <person name="Kucharzyk K."/>
            <person name="Murdoch R.W."/>
            <person name="Higgins S."/>
            <person name="Loffler F."/>
        </authorList>
    </citation>
    <scope>NUCLEOTIDE SEQUENCE</scope>
</reference>
<sequence>MRVLLVQTLANFALFLAGDRLNQQTKAELPALVKRAANKRVPNEAGEGRVLLAVVHPCEQVVRQSPPVALANVEINLRLAAIMVKQRALADVRFFRDFGKGNVVPLLKQRNRRVEDLLFHIFMFWCSHLRSSLLYAFFCTKYRANSRAPVCAFLV</sequence>
<evidence type="ECO:0000313" key="1">
    <source>
        <dbReference type="EMBL" id="MPN21369.1"/>
    </source>
</evidence>
<name>A0A645G6D8_9ZZZZ</name>
<organism evidence="1">
    <name type="scientific">bioreactor metagenome</name>
    <dbReference type="NCBI Taxonomy" id="1076179"/>
    <lineage>
        <taxon>unclassified sequences</taxon>
        <taxon>metagenomes</taxon>
        <taxon>ecological metagenomes</taxon>
    </lineage>
</organism>
<dbReference type="EMBL" id="VSSQ01069339">
    <property type="protein sequence ID" value="MPN21369.1"/>
    <property type="molecule type" value="Genomic_DNA"/>
</dbReference>
<gene>
    <name evidence="1" type="ORF">SDC9_168748</name>
</gene>